<evidence type="ECO:0000256" key="12">
    <source>
        <dbReference type="ARBA" id="ARBA00022801"/>
    </source>
</evidence>
<keyword evidence="16" id="KW-0788">Thiol protease</keyword>
<dbReference type="Gene3D" id="3.30.2230.10">
    <property type="entry name" value="DUSP-like"/>
    <property type="match status" value="2"/>
</dbReference>
<dbReference type="PROSITE" id="PS00973">
    <property type="entry name" value="USP_2"/>
    <property type="match status" value="1"/>
</dbReference>
<dbReference type="InterPro" id="IPR013083">
    <property type="entry name" value="Znf_RING/FYVE/PHD"/>
</dbReference>
<comment type="caution">
    <text evidence="21">The sequence shown here is derived from an EMBL/GenBank/DDBJ whole genome shotgun (WGS) entry which is preliminary data.</text>
</comment>
<dbReference type="SUPFAM" id="SSF54001">
    <property type="entry name" value="Cysteine proteinases"/>
    <property type="match status" value="1"/>
</dbReference>
<dbReference type="InterPro" id="IPR050185">
    <property type="entry name" value="Ub_carboxyl-term_hydrolase"/>
</dbReference>
<name>A0A7I8VNM8_9ANNE</name>
<dbReference type="GO" id="GO:0004843">
    <property type="term" value="F:cysteine-type deubiquitinase activity"/>
    <property type="evidence" value="ECO:0007669"/>
    <property type="project" value="UniProtKB-UniRule"/>
</dbReference>
<keyword evidence="13" id="KW-0862">Zinc</keyword>
<dbReference type="Gene3D" id="3.90.70.10">
    <property type="entry name" value="Cysteine proteinases"/>
    <property type="match status" value="1"/>
</dbReference>
<comment type="catalytic activity">
    <reaction evidence="1 16">
        <text>Thiol-dependent hydrolysis of ester, thioester, amide, peptide and isopeptide bonds formed by the C-terminal Gly of ubiquitin (a 76-residue protein attached to proteins as an intracellular targeting signal).</text>
        <dbReference type="EC" id="3.4.19.12"/>
    </reaction>
</comment>
<dbReference type="PROSITE" id="PS50271">
    <property type="entry name" value="ZF_UBP"/>
    <property type="match status" value="1"/>
</dbReference>
<dbReference type="PROSITE" id="PS51283">
    <property type="entry name" value="DUSP"/>
    <property type="match status" value="2"/>
</dbReference>
<dbReference type="GO" id="GO:0006508">
    <property type="term" value="P:proteolysis"/>
    <property type="evidence" value="ECO:0007669"/>
    <property type="project" value="UniProtKB-KW"/>
</dbReference>
<evidence type="ECO:0000259" key="20">
    <source>
        <dbReference type="PROSITE" id="PS51283"/>
    </source>
</evidence>
<comment type="subcellular location">
    <subcellularLocation>
        <location evidence="2">Cytoplasm</location>
        <location evidence="2">Cytoskeleton</location>
        <location evidence="2">Microtubule organizing center</location>
        <location evidence="2">Centrosome</location>
    </subcellularLocation>
    <subcellularLocation>
        <location evidence="3">Cytoplasm</location>
        <location evidence="3">Perinuclear region</location>
    </subcellularLocation>
</comment>
<evidence type="ECO:0000313" key="21">
    <source>
        <dbReference type="EMBL" id="CAD5116943.1"/>
    </source>
</evidence>
<proteinExistence type="inferred from homology"/>
<evidence type="ECO:0000256" key="9">
    <source>
        <dbReference type="ARBA" id="ARBA00022737"/>
    </source>
</evidence>
<evidence type="ECO:0000256" key="7">
    <source>
        <dbReference type="ARBA" id="ARBA00022670"/>
    </source>
</evidence>
<evidence type="ECO:0000256" key="4">
    <source>
        <dbReference type="ARBA" id="ARBA00008269"/>
    </source>
</evidence>
<dbReference type="EC" id="3.4.19.12" evidence="16"/>
<feature type="compositionally biased region" description="Basic and acidic residues" evidence="17">
    <location>
        <begin position="296"/>
        <end position="314"/>
    </location>
</feature>
<feature type="region of interest" description="Disordered" evidence="17">
    <location>
        <begin position="149"/>
        <end position="174"/>
    </location>
</feature>
<keyword evidence="7 16" id="KW-0645">Protease</keyword>
<dbReference type="PROSITE" id="PS00972">
    <property type="entry name" value="USP_1"/>
    <property type="match status" value="1"/>
</dbReference>
<dbReference type="GO" id="GO:0048471">
    <property type="term" value="C:perinuclear region of cytoplasm"/>
    <property type="evidence" value="ECO:0007669"/>
    <property type="project" value="UniProtKB-SubCell"/>
</dbReference>
<dbReference type="CDD" id="cd02674">
    <property type="entry name" value="Peptidase_C19R"/>
    <property type="match status" value="1"/>
</dbReference>
<feature type="domain" description="UBP-type" evidence="19">
    <location>
        <begin position="11"/>
        <end position="113"/>
    </location>
</feature>
<dbReference type="EMBL" id="CAJFCJ010000007">
    <property type="protein sequence ID" value="CAD5116943.1"/>
    <property type="molecule type" value="Genomic_DNA"/>
</dbReference>
<gene>
    <name evidence="21" type="ORF">DGYR_LOCUS5522</name>
</gene>
<evidence type="ECO:0000256" key="15">
    <source>
        <dbReference type="PROSITE-ProRule" id="PRU00502"/>
    </source>
</evidence>
<evidence type="ECO:0000256" key="3">
    <source>
        <dbReference type="ARBA" id="ARBA00004556"/>
    </source>
</evidence>
<accession>A0A7I8VNM8</accession>
<evidence type="ECO:0000259" key="19">
    <source>
        <dbReference type="PROSITE" id="PS50271"/>
    </source>
</evidence>
<dbReference type="PROSITE" id="PS50235">
    <property type="entry name" value="USP_3"/>
    <property type="match status" value="1"/>
</dbReference>
<organism evidence="21 22">
    <name type="scientific">Dimorphilus gyrociliatus</name>
    <dbReference type="NCBI Taxonomy" id="2664684"/>
    <lineage>
        <taxon>Eukaryota</taxon>
        <taxon>Metazoa</taxon>
        <taxon>Spiralia</taxon>
        <taxon>Lophotrochozoa</taxon>
        <taxon>Annelida</taxon>
        <taxon>Polychaeta</taxon>
        <taxon>Polychaeta incertae sedis</taxon>
        <taxon>Dinophilidae</taxon>
        <taxon>Dimorphilus</taxon>
    </lineage>
</organism>
<evidence type="ECO:0000256" key="10">
    <source>
        <dbReference type="ARBA" id="ARBA00022771"/>
    </source>
</evidence>
<evidence type="ECO:0000256" key="11">
    <source>
        <dbReference type="ARBA" id="ARBA00022786"/>
    </source>
</evidence>
<keyword evidence="10 15" id="KW-0863">Zinc-finger</keyword>
<dbReference type="InterPro" id="IPR035927">
    <property type="entry name" value="DUSP-like_sf"/>
</dbReference>
<keyword evidence="6" id="KW-0254">Endocytosis</keyword>
<reference evidence="21 22" key="1">
    <citation type="submission" date="2020-08" db="EMBL/GenBank/DDBJ databases">
        <authorList>
            <person name="Hejnol A."/>
        </authorList>
    </citation>
    <scope>NUCLEOTIDE SEQUENCE [LARGE SCALE GENOMIC DNA]</scope>
</reference>
<feature type="region of interest" description="Disordered" evidence="17">
    <location>
        <begin position="286"/>
        <end position="360"/>
    </location>
</feature>
<protein>
    <recommendedName>
        <fullName evidence="16">Ubiquitin carboxyl-terminal hydrolase</fullName>
        <ecNumber evidence="16">3.4.19.12</ecNumber>
    </recommendedName>
</protein>
<evidence type="ECO:0000256" key="1">
    <source>
        <dbReference type="ARBA" id="ARBA00000707"/>
    </source>
</evidence>
<comment type="similarity">
    <text evidence="4">Belongs to the peptidase C19 family. USP20/USP33 subfamily.</text>
</comment>
<feature type="domain" description="USP" evidence="18">
    <location>
        <begin position="181"/>
        <end position="610"/>
    </location>
</feature>
<dbReference type="PANTHER" id="PTHR21646:SF86">
    <property type="entry name" value="UBIQUITIN CARBOXYL-TERMINAL HYDROLASE"/>
    <property type="match status" value="1"/>
</dbReference>
<evidence type="ECO:0000259" key="18">
    <source>
        <dbReference type="PROSITE" id="PS50235"/>
    </source>
</evidence>
<dbReference type="AlphaFoldDB" id="A0A7I8VNM8"/>
<dbReference type="InterPro" id="IPR018200">
    <property type="entry name" value="USP_CS"/>
</dbReference>
<dbReference type="SUPFAM" id="SSF143791">
    <property type="entry name" value="DUSP-like"/>
    <property type="match status" value="2"/>
</dbReference>
<sequence>MSDVSKPSKRSSCSHVDCIGSTTWDDVVRKLETKEGCNDCEVSDMNMWLCLSCLYVGCGESNKDHSASHYQQNRDHSLTLNMSTQRVWCYACETEVVKNNNDPPLLVDLEREDEKSINTITNTLKYDNYTENKVKKLKDCFENMSLHDRSVTPRRSPKRNIISTDYSDSDDDSDGGARGLTGLKNIGNTCYFNAAVQCLSNCEPLKRFFLDCQGFVRTDRKPYLCKYYHKLMLEMWSKKRSPYATPNQVVNAIKIVHPMFKGFMQQDAQEFLRCFMDEMHEELKQTVETDIPEIGEGDKVKVDSQMESKSKPENTDDDGDNNKKPSPKLANIPDDKKLEMSGDSPNRSENEPRMYKPGPGACSKDYKIKYRSIISDLFEGKVLSSVQCLTCERVSTTVETFQDLSLPIPSKECLQLIQSGQVKYQNPVTSTVGVRGSCGEVQQSWLTWLFSLFKSWFWGPNIRLQDCLAAFFSADELKGDNMYSCEKCKLLRNGVKYSKVVNLPEILCIHLKRFRHEFLGSTKINTFVSFPIEGLDMAPYTTPDCKNKIKEYDLTGVIVHQGTAGGGHYTAYACNAPSQSWYEYDDQSVTEVDIQTVESAEAYVLFYKKKESNETLNLRQVAAQLNEQSQCSLMKFFVSKQWINKFNTCAETSPIDNSDFLCKHGAIPPCKWPYFEELVYEVPQPLWEFLYEKYGGGPAVNHLHQCNSCLENTEKLKRRQEAEFDQFVQFHEKFRQDDSPCVIYAINMAWFRKWEAFVKGNRSTPPPPIDNTAIANGRNVRPRSDRGQLSAETWKFLVDIYGGGPELLLKSPDVSQNECKVHKEDANSHN</sequence>
<dbReference type="GO" id="GO:0005813">
    <property type="term" value="C:centrosome"/>
    <property type="evidence" value="ECO:0007669"/>
    <property type="project" value="UniProtKB-SubCell"/>
</dbReference>
<dbReference type="Proteomes" id="UP000549394">
    <property type="component" value="Unassembled WGS sequence"/>
</dbReference>
<keyword evidence="11 16" id="KW-0833">Ubl conjugation pathway</keyword>
<dbReference type="GO" id="GO:0008270">
    <property type="term" value="F:zinc ion binding"/>
    <property type="evidence" value="ECO:0007669"/>
    <property type="project" value="UniProtKB-KW"/>
</dbReference>
<feature type="compositionally biased region" description="Basic and acidic residues" evidence="17">
    <location>
        <begin position="333"/>
        <end position="354"/>
    </location>
</feature>
<dbReference type="InterPro" id="IPR001394">
    <property type="entry name" value="Peptidase_C19_UCH"/>
</dbReference>
<dbReference type="SMART" id="SM00695">
    <property type="entry name" value="DUSP"/>
    <property type="match status" value="2"/>
</dbReference>
<keyword evidence="14" id="KW-0206">Cytoskeleton</keyword>
<keyword evidence="22" id="KW-1185">Reference proteome</keyword>
<keyword evidence="9" id="KW-0677">Repeat</keyword>
<dbReference type="InterPro" id="IPR028889">
    <property type="entry name" value="USP"/>
</dbReference>
<evidence type="ECO:0000256" key="2">
    <source>
        <dbReference type="ARBA" id="ARBA00004300"/>
    </source>
</evidence>
<evidence type="ECO:0000256" key="5">
    <source>
        <dbReference type="ARBA" id="ARBA00022490"/>
    </source>
</evidence>
<keyword evidence="5" id="KW-0963">Cytoplasm</keyword>
<feature type="domain" description="DUSP" evidence="20">
    <location>
        <begin position="609"/>
        <end position="706"/>
    </location>
</feature>
<evidence type="ECO:0000256" key="8">
    <source>
        <dbReference type="ARBA" id="ARBA00022723"/>
    </source>
</evidence>
<evidence type="ECO:0000256" key="14">
    <source>
        <dbReference type="ARBA" id="ARBA00023212"/>
    </source>
</evidence>
<evidence type="ECO:0000256" key="17">
    <source>
        <dbReference type="SAM" id="MobiDB-lite"/>
    </source>
</evidence>
<dbReference type="SUPFAM" id="SSF57850">
    <property type="entry name" value="RING/U-box"/>
    <property type="match status" value="1"/>
</dbReference>
<dbReference type="GO" id="GO:0016579">
    <property type="term" value="P:protein deubiquitination"/>
    <property type="evidence" value="ECO:0007669"/>
    <property type="project" value="InterPro"/>
</dbReference>
<dbReference type="SMART" id="SM00290">
    <property type="entry name" value="ZnF_UBP"/>
    <property type="match status" value="1"/>
</dbReference>
<keyword evidence="8" id="KW-0479">Metal-binding</keyword>
<dbReference type="Gene3D" id="3.30.40.10">
    <property type="entry name" value="Zinc/RING finger domain, C3HC4 (zinc finger)"/>
    <property type="match status" value="1"/>
</dbReference>
<feature type="region of interest" description="Disordered" evidence="17">
    <location>
        <begin position="762"/>
        <end position="786"/>
    </location>
</feature>
<feature type="domain" description="DUSP" evidence="20">
    <location>
        <begin position="715"/>
        <end position="813"/>
    </location>
</feature>
<dbReference type="InterPro" id="IPR038765">
    <property type="entry name" value="Papain-like_cys_pep_sf"/>
</dbReference>
<dbReference type="InterPro" id="IPR006615">
    <property type="entry name" value="Pept_C19_DUSP"/>
</dbReference>
<dbReference type="GO" id="GO:0006897">
    <property type="term" value="P:endocytosis"/>
    <property type="evidence" value="ECO:0007669"/>
    <property type="project" value="UniProtKB-KW"/>
</dbReference>
<dbReference type="InterPro" id="IPR001607">
    <property type="entry name" value="Znf_UBP"/>
</dbReference>
<dbReference type="Pfam" id="PF00443">
    <property type="entry name" value="UCH"/>
    <property type="match status" value="1"/>
</dbReference>
<dbReference type="Pfam" id="PF02148">
    <property type="entry name" value="zf-UBP"/>
    <property type="match status" value="1"/>
</dbReference>
<evidence type="ECO:0000256" key="16">
    <source>
        <dbReference type="RuleBase" id="RU366025"/>
    </source>
</evidence>
<dbReference type="Pfam" id="PF06337">
    <property type="entry name" value="DUSP"/>
    <property type="match status" value="2"/>
</dbReference>
<dbReference type="PANTHER" id="PTHR21646">
    <property type="entry name" value="UBIQUITIN CARBOXYL-TERMINAL HYDROLASE"/>
    <property type="match status" value="1"/>
</dbReference>
<evidence type="ECO:0000256" key="6">
    <source>
        <dbReference type="ARBA" id="ARBA00022583"/>
    </source>
</evidence>
<keyword evidence="12 16" id="KW-0378">Hydrolase</keyword>
<evidence type="ECO:0000313" key="22">
    <source>
        <dbReference type="Proteomes" id="UP000549394"/>
    </source>
</evidence>
<dbReference type="FunFam" id="3.30.2230.10:FF:000001">
    <property type="entry name" value="Ubiquitinyl hydrolase 1"/>
    <property type="match status" value="1"/>
</dbReference>
<evidence type="ECO:0000256" key="13">
    <source>
        <dbReference type="ARBA" id="ARBA00022833"/>
    </source>
</evidence>
<dbReference type="OrthoDB" id="73004at2759"/>